<reference evidence="9 10" key="1">
    <citation type="submission" date="2017-03" db="EMBL/GenBank/DDBJ databases">
        <title>Genome analysis of strain PAMC 26577.</title>
        <authorList>
            <person name="Oh H.-M."/>
            <person name="Yang J.-A."/>
        </authorList>
    </citation>
    <scope>NUCLEOTIDE SEQUENCE [LARGE SCALE GENOMIC DNA]</scope>
    <source>
        <strain evidence="9 10">PAMC 26577</strain>
    </source>
</reference>
<dbReference type="GO" id="GO:0055085">
    <property type="term" value="P:transmembrane transport"/>
    <property type="evidence" value="ECO:0007669"/>
    <property type="project" value="InterPro"/>
</dbReference>
<dbReference type="GO" id="GO:0005886">
    <property type="term" value="C:plasma membrane"/>
    <property type="evidence" value="ECO:0007669"/>
    <property type="project" value="UniProtKB-SubCell"/>
</dbReference>
<dbReference type="CDD" id="cd06261">
    <property type="entry name" value="TM_PBP2"/>
    <property type="match status" value="1"/>
</dbReference>
<proteinExistence type="inferred from homology"/>
<accession>A0A2C9XWV7</accession>
<dbReference type="AlphaFoldDB" id="A0A2C9XWV7"/>
<evidence type="ECO:0000313" key="9">
    <source>
        <dbReference type="EMBL" id="OTP65989.1"/>
    </source>
</evidence>
<gene>
    <name evidence="9" type="ORF">PAMC26577_38540</name>
</gene>
<name>A0A2C9XWV7_CABSO</name>
<evidence type="ECO:0000256" key="7">
    <source>
        <dbReference type="RuleBase" id="RU363032"/>
    </source>
</evidence>
<keyword evidence="2 7" id="KW-0813">Transport</keyword>
<feature type="transmembrane region" description="Helical" evidence="7">
    <location>
        <begin position="250"/>
        <end position="271"/>
    </location>
</feature>
<dbReference type="Gene3D" id="1.10.3720.10">
    <property type="entry name" value="MetI-like"/>
    <property type="match status" value="1"/>
</dbReference>
<comment type="subcellular location">
    <subcellularLocation>
        <location evidence="1 7">Cell membrane</location>
        <topology evidence="1 7">Multi-pass membrane protein</topology>
    </subcellularLocation>
</comment>
<keyword evidence="6 7" id="KW-0472">Membrane</keyword>
<dbReference type="Pfam" id="PF00528">
    <property type="entry name" value="BPD_transp_1"/>
    <property type="match status" value="1"/>
</dbReference>
<evidence type="ECO:0000256" key="4">
    <source>
        <dbReference type="ARBA" id="ARBA00022692"/>
    </source>
</evidence>
<evidence type="ECO:0000259" key="8">
    <source>
        <dbReference type="PROSITE" id="PS50928"/>
    </source>
</evidence>
<dbReference type="SUPFAM" id="SSF161098">
    <property type="entry name" value="MetI-like"/>
    <property type="match status" value="1"/>
</dbReference>
<dbReference type="RefSeq" id="WP_062174241.1">
    <property type="nucleotide sequence ID" value="NZ_NBTZ01000168.1"/>
</dbReference>
<evidence type="ECO:0000256" key="3">
    <source>
        <dbReference type="ARBA" id="ARBA00022475"/>
    </source>
</evidence>
<protein>
    <submittedName>
        <fullName evidence="9">Hydroxymethylpyrimidine ABC transporter, transmembrane component</fullName>
    </submittedName>
</protein>
<feature type="transmembrane region" description="Helical" evidence="7">
    <location>
        <begin position="154"/>
        <end position="173"/>
    </location>
</feature>
<dbReference type="EMBL" id="NBTZ01000168">
    <property type="protein sequence ID" value="OTP65989.1"/>
    <property type="molecule type" value="Genomic_DNA"/>
</dbReference>
<comment type="caution">
    <text evidence="9">The sequence shown here is derived from an EMBL/GenBank/DDBJ whole genome shotgun (WGS) entry which is preliminary data.</text>
</comment>
<feature type="transmembrane region" description="Helical" evidence="7">
    <location>
        <begin position="30"/>
        <end position="50"/>
    </location>
</feature>
<feature type="transmembrane region" description="Helical" evidence="7">
    <location>
        <begin position="57"/>
        <end position="75"/>
    </location>
</feature>
<dbReference type="PROSITE" id="PS50928">
    <property type="entry name" value="ABC_TM1"/>
    <property type="match status" value="1"/>
</dbReference>
<dbReference type="Proteomes" id="UP000195221">
    <property type="component" value="Unassembled WGS sequence"/>
</dbReference>
<evidence type="ECO:0000256" key="5">
    <source>
        <dbReference type="ARBA" id="ARBA00022989"/>
    </source>
</evidence>
<comment type="similarity">
    <text evidence="7">Belongs to the binding-protein-dependent transport system permease family.</text>
</comment>
<evidence type="ECO:0000256" key="6">
    <source>
        <dbReference type="ARBA" id="ARBA00023136"/>
    </source>
</evidence>
<dbReference type="InterPro" id="IPR035906">
    <property type="entry name" value="MetI-like_sf"/>
</dbReference>
<keyword evidence="3" id="KW-1003">Cell membrane</keyword>
<feature type="transmembrane region" description="Helical" evidence="7">
    <location>
        <begin position="126"/>
        <end position="148"/>
    </location>
</feature>
<keyword evidence="5 7" id="KW-1133">Transmembrane helix</keyword>
<organism evidence="9 10">
    <name type="scientific">Caballeronia sordidicola</name>
    <name type="common">Burkholderia sordidicola</name>
    <dbReference type="NCBI Taxonomy" id="196367"/>
    <lineage>
        <taxon>Bacteria</taxon>
        <taxon>Pseudomonadati</taxon>
        <taxon>Pseudomonadota</taxon>
        <taxon>Betaproteobacteria</taxon>
        <taxon>Burkholderiales</taxon>
        <taxon>Burkholderiaceae</taxon>
        <taxon>Caballeronia</taxon>
    </lineage>
</organism>
<evidence type="ECO:0000313" key="10">
    <source>
        <dbReference type="Proteomes" id="UP000195221"/>
    </source>
</evidence>
<feature type="transmembrane region" description="Helical" evidence="7">
    <location>
        <begin position="95"/>
        <end position="114"/>
    </location>
</feature>
<dbReference type="PANTHER" id="PTHR30151">
    <property type="entry name" value="ALKANE SULFONATE ABC TRANSPORTER-RELATED, MEMBRANE SUBUNIT"/>
    <property type="match status" value="1"/>
</dbReference>
<feature type="domain" description="ABC transmembrane type-1" evidence="8">
    <location>
        <begin position="88"/>
        <end position="268"/>
    </location>
</feature>
<evidence type="ECO:0000256" key="2">
    <source>
        <dbReference type="ARBA" id="ARBA00022448"/>
    </source>
</evidence>
<dbReference type="PANTHER" id="PTHR30151:SF20">
    <property type="entry name" value="ABC TRANSPORTER PERMEASE PROTEIN HI_0355-RELATED"/>
    <property type="match status" value="1"/>
</dbReference>
<dbReference type="InterPro" id="IPR000515">
    <property type="entry name" value="MetI-like"/>
</dbReference>
<sequence>MNQASGTHLVDAATAVKKKNSSFEKFAGSLGTRFAVPCLQILAVAVFFALWQAAVQLGWVSVFLVGSPVSIYHAFERSISSGDLFVDTGYTVFEATVGFVIGTAIGSIVGLSLWYSSFVARVVEPFIVAVNSVPKVAFAPIVILWFGTGLTSKIVLAVSLTAIVALISAYEAAKDADVELQALLITLGARKRDIFFKVVVPSTLPYILSTFRINIGFGLVGAVVGEFISSEKGIGHMIYAASSLYDLSSVWAGLFVLMIVGFLMYFIIDAIERRLLPWRQSRNRGTVRV</sequence>
<keyword evidence="4 7" id="KW-0812">Transmembrane</keyword>
<evidence type="ECO:0000256" key="1">
    <source>
        <dbReference type="ARBA" id="ARBA00004651"/>
    </source>
</evidence>
<feature type="transmembrane region" description="Helical" evidence="7">
    <location>
        <begin position="194"/>
        <end position="215"/>
    </location>
</feature>